<accession>A0A4Z2E7G0</accession>
<evidence type="ECO:0000313" key="1">
    <source>
        <dbReference type="EMBL" id="TNN24719.1"/>
    </source>
</evidence>
<keyword evidence="2" id="KW-1185">Reference proteome</keyword>
<keyword evidence="1" id="KW-0675">Receptor</keyword>
<evidence type="ECO:0000313" key="2">
    <source>
        <dbReference type="Proteomes" id="UP000314294"/>
    </source>
</evidence>
<proteinExistence type="predicted"/>
<gene>
    <name evidence="1" type="primary">LRP2_2</name>
    <name evidence="1" type="ORF">EYF80_065155</name>
</gene>
<comment type="caution">
    <text evidence="1">The sequence shown here is derived from an EMBL/GenBank/DDBJ whole genome shotgun (WGS) entry which is preliminary data.</text>
</comment>
<dbReference type="InterPro" id="IPR050778">
    <property type="entry name" value="Cueball_EGF_LRP_Nidogen"/>
</dbReference>
<dbReference type="PANTHER" id="PTHR46513:SF21">
    <property type="entry name" value="LDL RECEPTOR RELATED PROTEIN 2"/>
    <property type="match status" value="1"/>
</dbReference>
<dbReference type="GO" id="GO:0005886">
    <property type="term" value="C:plasma membrane"/>
    <property type="evidence" value="ECO:0007669"/>
    <property type="project" value="TreeGrafter"/>
</dbReference>
<dbReference type="AlphaFoldDB" id="A0A4Z2E7G0"/>
<dbReference type="GO" id="GO:0017147">
    <property type="term" value="F:Wnt-protein binding"/>
    <property type="evidence" value="ECO:0007669"/>
    <property type="project" value="TreeGrafter"/>
</dbReference>
<dbReference type="Gene3D" id="2.120.10.30">
    <property type="entry name" value="TolB, C-terminal domain"/>
    <property type="match status" value="1"/>
</dbReference>
<organism evidence="1 2">
    <name type="scientific">Liparis tanakae</name>
    <name type="common">Tanaka's snailfish</name>
    <dbReference type="NCBI Taxonomy" id="230148"/>
    <lineage>
        <taxon>Eukaryota</taxon>
        <taxon>Metazoa</taxon>
        <taxon>Chordata</taxon>
        <taxon>Craniata</taxon>
        <taxon>Vertebrata</taxon>
        <taxon>Euteleostomi</taxon>
        <taxon>Actinopterygii</taxon>
        <taxon>Neopterygii</taxon>
        <taxon>Teleostei</taxon>
        <taxon>Neoteleostei</taxon>
        <taxon>Acanthomorphata</taxon>
        <taxon>Eupercaria</taxon>
        <taxon>Perciformes</taxon>
        <taxon>Cottioidei</taxon>
        <taxon>Cottales</taxon>
        <taxon>Liparidae</taxon>
        <taxon>Liparis</taxon>
    </lineage>
</organism>
<dbReference type="InterPro" id="IPR011042">
    <property type="entry name" value="6-blade_b-propeller_TolB-like"/>
</dbReference>
<protein>
    <submittedName>
        <fullName evidence="1">Low-density lipoprotein receptor-related protein 2</fullName>
    </submittedName>
</protein>
<dbReference type="GO" id="GO:0042813">
    <property type="term" value="F:Wnt receptor activity"/>
    <property type="evidence" value="ECO:0007669"/>
    <property type="project" value="TreeGrafter"/>
</dbReference>
<sequence length="149" mass="17083">MAGSLPHVFAVSLFEDWVYWTDWNTHTVEKARKYTGEQRTVMGNNTHRPYDVRVYHPYRQPRSENPCSSHHLTCSHLCLIAPGGQQASCQCPDHFIGIMVGFKVQCVADCSSTQFRCGDHEKSVRHKTTQVHKTQFIDEVSLSFIQVDE</sequence>
<keyword evidence="1" id="KW-0449">Lipoprotein</keyword>
<dbReference type="OrthoDB" id="72419at2759"/>
<dbReference type="SUPFAM" id="SSF63825">
    <property type="entry name" value="YWTD domain"/>
    <property type="match status" value="1"/>
</dbReference>
<reference evidence="1 2" key="1">
    <citation type="submission" date="2019-03" db="EMBL/GenBank/DDBJ databases">
        <title>First draft genome of Liparis tanakae, snailfish: a comprehensive survey of snailfish specific genes.</title>
        <authorList>
            <person name="Kim W."/>
            <person name="Song I."/>
            <person name="Jeong J.-H."/>
            <person name="Kim D."/>
            <person name="Kim S."/>
            <person name="Ryu S."/>
            <person name="Song J.Y."/>
            <person name="Lee S.K."/>
        </authorList>
    </citation>
    <scope>NUCLEOTIDE SEQUENCE [LARGE SCALE GENOMIC DNA]</scope>
    <source>
        <tissue evidence="1">Muscle</tissue>
    </source>
</reference>
<dbReference type="PANTHER" id="PTHR46513">
    <property type="entry name" value="VITELLOGENIN RECEPTOR-LIKE PROTEIN-RELATED-RELATED"/>
    <property type="match status" value="1"/>
</dbReference>
<dbReference type="Proteomes" id="UP000314294">
    <property type="component" value="Unassembled WGS sequence"/>
</dbReference>
<name>A0A4Z2E7G0_9TELE</name>
<dbReference type="GO" id="GO:0060070">
    <property type="term" value="P:canonical Wnt signaling pathway"/>
    <property type="evidence" value="ECO:0007669"/>
    <property type="project" value="TreeGrafter"/>
</dbReference>
<dbReference type="EMBL" id="SRLO01014472">
    <property type="protein sequence ID" value="TNN24719.1"/>
    <property type="molecule type" value="Genomic_DNA"/>
</dbReference>